<keyword evidence="1" id="KW-0812">Transmembrane</keyword>
<dbReference type="RefSeq" id="WP_202066073.1">
    <property type="nucleotide sequence ID" value="NZ_JAEQMY010000174.1"/>
</dbReference>
<keyword evidence="3" id="KW-1185">Reference proteome</keyword>
<dbReference type="EMBL" id="JAEQMY010000174">
    <property type="protein sequence ID" value="MBL0408261.1"/>
    <property type="molecule type" value="Genomic_DNA"/>
</dbReference>
<dbReference type="Proteomes" id="UP000605848">
    <property type="component" value="Unassembled WGS sequence"/>
</dbReference>
<reference evidence="2" key="1">
    <citation type="submission" date="2021-01" db="EMBL/GenBank/DDBJ databases">
        <title>Microvirga sp.</title>
        <authorList>
            <person name="Kim M.K."/>
        </authorList>
    </citation>
    <scope>NUCLEOTIDE SEQUENCE</scope>
    <source>
        <strain evidence="2">5420S-16</strain>
    </source>
</reference>
<proteinExistence type="predicted"/>
<dbReference type="AlphaFoldDB" id="A0A936ZCE1"/>
<comment type="caution">
    <text evidence="2">The sequence shown here is derived from an EMBL/GenBank/DDBJ whole genome shotgun (WGS) entry which is preliminary data.</text>
</comment>
<feature type="transmembrane region" description="Helical" evidence="1">
    <location>
        <begin position="31"/>
        <end position="52"/>
    </location>
</feature>
<organism evidence="2 3">
    <name type="scientific">Microvirga aerilata</name>
    <dbReference type="NCBI Taxonomy" id="670292"/>
    <lineage>
        <taxon>Bacteria</taxon>
        <taxon>Pseudomonadati</taxon>
        <taxon>Pseudomonadota</taxon>
        <taxon>Alphaproteobacteria</taxon>
        <taxon>Hyphomicrobiales</taxon>
        <taxon>Methylobacteriaceae</taxon>
        <taxon>Microvirga</taxon>
    </lineage>
</organism>
<keyword evidence="1" id="KW-0472">Membrane</keyword>
<sequence length="73" mass="8165">MKLKNRDWTKAEQRLGAADSQVLHDNRIVRAALLVIAAFGVAVLAWMAVYLVCLSSHENDDPAAKAMRTWRSL</sequence>
<evidence type="ECO:0000313" key="3">
    <source>
        <dbReference type="Proteomes" id="UP000605848"/>
    </source>
</evidence>
<accession>A0A936ZCE1</accession>
<evidence type="ECO:0000313" key="2">
    <source>
        <dbReference type="EMBL" id="MBL0408261.1"/>
    </source>
</evidence>
<name>A0A936ZCE1_9HYPH</name>
<gene>
    <name evidence="2" type="ORF">JKG68_30740</name>
</gene>
<keyword evidence="1" id="KW-1133">Transmembrane helix</keyword>
<evidence type="ECO:0000256" key="1">
    <source>
        <dbReference type="SAM" id="Phobius"/>
    </source>
</evidence>
<protein>
    <submittedName>
        <fullName evidence="2">Uncharacterized protein</fullName>
    </submittedName>
</protein>